<dbReference type="InterPro" id="IPR000847">
    <property type="entry name" value="LysR_HTH_N"/>
</dbReference>
<dbReference type="CDD" id="cd08422">
    <property type="entry name" value="PBP2_CrgA_like"/>
    <property type="match status" value="1"/>
</dbReference>
<gene>
    <name evidence="6" type="ORF">NEJAP_1764</name>
</gene>
<sequence>MDVLSAMGVFVRVVDLKSFSLAAAEMGISSSSVSKQVSQLEQHVGAKLLQRTTRRLFVTDVGAAYYEKCQTILEEVEDAENLVSQLQGKPRGILRITCNMTFGQMQLSKAIPEFMDKHPDVQVDITLDDRAPDLIRDGFDMAIRIADPQLPDSSMIAREISKIPMYICATPTYLETHGYPECAEQLKEHNCLVFVYAANANQWTLERNGKRCTVPVSGDLKANNSLVVRESVLHHRGIANLAGFVISRFVKSGDLVQVFPDHQPELLSIFAVYPDRKYTSPKVSAFIDFFREWLEINHKEDLWAEVVH</sequence>
<keyword evidence="2" id="KW-0805">Transcription regulation</keyword>
<dbReference type="InterPro" id="IPR058163">
    <property type="entry name" value="LysR-type_TF_proteobact-type"/>
</dbReference>
<dbReference type="Pfam" id="PF00126">
    <property type="entry name" value="HTH_1"/>
    <property type="match status" value="1"/>
</dbReference>
<keyword evidence="4" id="KW-0804">Transcription</keyword>
<dbReference type="PANTHER" id="PTHR30537:SF5">
    <property type="entry name" value="HTH-TYPE TRANSCRIPTIONAL ACTIVATOR TTDR-RELATED"/>
    <property type="match status" value="1"/>
</dbReference>
<keyword evidence="3" id="KW-0238">DNA-binding</keyword>
<dbReference type="GO" id="GO:0043565">
    <property type="term" value="F:sequence-specific DNA binding"/>
    <property type="evidence" value="ECO:0007669"/>
    <property type="project" value="TreeGrafter"/>
</dbReference>
<dbReference type="FunFam" id="1.10.10.10:FF:000001">
    <property type="entry name" value="LysR family transcriptional regulator"/>
    <property type="match status" value="1"/>
</dbReference>
<name>A0A7R6SWF3_9GAMM</name>
<comment type="similarity">
    <text evidence="1">Belongs to the LysR transcriptional regulatory family.</text>
</comment>
<organism evidence="6 7">
    <name type="scientific">Neptunomonas japonica JAMM 1380</name>
    <dbReference type="NCBI Taxonomy" id="1441457"/>
    <lineage>
        <taxon>Bacteria</taxon>
        <taxon>Pseudomonadati</taxon>
        <taxon>Pseudomonadota</taxon>
        <taxon>Gammaproteobacteria</taxon>
        <taxon>Oceanospirillales</taxon>
        <taxon>Oceanospirillaceae</taxon>
        <taxon>Neptunomonas</taxon>
    </lineage>
</organism>
<dbReference type="InterPro" id="IPR005119">
    <property type="entry name" value="LysR_subst-bd"/>
</dbReference>
<evidence type="ECO:0000256" key="4">
    <source>
        <dbReference type="ARBA" id="ARBA00023163"/>
    </source>
</evidence>
<dbReference type="GO" id="GO:0003700">
    <property type="term" value="F:DNA-binding transcription factor activity"/>
    <property type="evidence" value="ECO:0007669"/>
    <property type="project" value="InterPro"/>
</dbReference>
<dbReference type="SUPFAM" id="SSF46785">
    <property type="entry name" value="Winged helix' DNA-binding domain"/>
    <property type="match status" value="1"/>
</dbReference>
<dbReference type="AlphaFoldDB" id="A0A7R6SWF3"/>
<dbReference type="Gene3D" id="1.10.10.10">
    <property type="entry name" value="Winged helix-like DNA-binding domain superfamily/Winged helix DNA-binding domain"/>
    <property type="match status" value="1"/>
</dbReference>
<dbReference type="KEGG" id="njp:NEJAP_1764"/>
<evidence type="ECO:0000256" key="2">
    <source>
        <dbReference type="ARBA" id="ARBA00023015"/>
    </source>
</evidence>
<dbReference type="Gene3D" id="3.40.190.290">
    <property type="match status" value="1"/>
</dbReference>
<dbReference type="SUPFAM" id="SSF53850">
    <property type="entry name" value="Periplasmic binding protein-like II"/>
    <property type="match status" value="1"/>
</dbReference>
<feature type="domain" description="HTH lysR-type" evidence="5">
    <location>
        <begin position="1"/>
        <end position="59"/>
    </location>
</feature>
<dbReference type="FunFam" id="3.40.190.290:FF:000001">
    <property type="entry name" value="Transcriptional regulator, LysR family"/>
    <property type="match status" value="1"/>
</dbReference>
<evidence type="ECO:0000259" key="5">
    <source>
        <dbReference type="PROSITE" id="PS50931"/>
    </source>
</evidence>
<keyword evidence="7" id="KW-1185">Reference proteome</keyword>
<protein>
    <submittedName>
        <fullName evidence="6">LysR family transcriptional regulator</fullName>
    </submittedName>
</protein>
<dbReference type="InterPro" id="IPR036390">
    <property type="entry name" value="WH_DNA-bd_sf"/>
</dbReference>
<dbReference type="InterPro" id="IPR036388">
    <property type="entry name" value="WH-like_DNA-bd_sf"/>
</dbReference>
<dbReference type="RefSeq" id="WP_201350313.1">
    <property type="nucleotide sequence ID" value="NZ_AP014546.1"/>
</dbReference>
<dbReference type="Proteomes" id="UP000595332">
    <property type="component" value="Chromosome"/>
</dbReference>
<evidence type="ECO:0000256" key="3">
    <source>
        <dbReference type="ARBA" id="ARBA00023125"/>
    </source>
</evidence>
<evidence type="ECO:0000313" key="6">
    <source>
        <dbReference type="EMBL" id="BBB29715.1"/>
    </source>
</evidence>
<evidence type="ECO:0000313" key="7">
    <source>
        <dbReference type="Proteomes" id="UP000595332"/>
    </source>
</evidence>
<dbReference type="PANTHER" id="PTHR30537">
    <property type="entry name" value="HTH-TYPE TRANSCRIPTIONAL REGULATOR"/>
    <property type="match status" value="1"/>
</dbReference>
<proteinExistence type="inferred from homology"/>
<accession>A0A7R6SWF3</accession>
<reference evidence="6 7" key="1">
    <citation type="journal article" date="2008" name="Int. J. Syst. Evol. Microbiol.">
        <title>Neptunomonas japonica sp. nov., an Osedax japonicus symbiont-like bacterium isolated from sediment adjacent to sperm whale carcasses off Kagoshima, Japan.</title>
        <authorList>
            <person name="Miyazaki M."/>
            <person name="Nogi Y."/>
            <person name="Fujiwara Y."/>
            <person name="Kawato M."/>
            <person name="Kubokawa K."/>
            <person name="Horikoshi K."/>
        </authorList>
    </citation>
    <scope>NUCLEOTIDE SEQUENCE [LARGE SCALE GENOMIC DNA]</scope>
    <source>
        <strain evidence="6 7">JAMM 1380</strain>
    </source>
</reference>
<dbReference type="Pfam" id="PF03466">
    <property type="entry name" value="LysR_substrate"/>
    <property type="match status" value="1"/>
</dbReference>
<dbReference type="EMBL" id="AP014546">
    <property type="protein sequence ID" value="BBB29715.1"/>
    <property type="molecule type" value="Genomic_DNA"/>
</dbReference>
<dbReference type="GO" id="GO:0006351">
    <property type="term" value="P:DNA-templated transcription"/>
    <property type="evidence" value="ECO:0007669"/>
    <property type="project" value="TreeGrafter"/>
</dbReference>
<evidence type="ECO:0000256" key="1">
    <source>
        <dbReference type="ARBA" id="ARBA00009437"/>
    </source>
</evidence>
<dbReference type="PROSITE" id="PS50931">
    <property type="entry name" value="HTH_LYSR"/>
    <property type="match status" value="1"/>
</dbReference>